<evidence type="ECO:0000256" key="1">
    <source>
        <dbReference type="SAM" id="Phobius"/>
    </source>
</evidence>
<dbReference type="OrthoDB" id="410989at2759"/>
<evidence type="ECO:0000313" key="4">
    <source>
        <dbReference type="EMBL" id="CDR95676.1"/>
    </source>
</evidence>
<dbReference type="EMBL" id="LK391708">
    <property type="protein sequence ID" value="CDR95676.1"/>
    <property type="molecule type" value="Genomic_DNA"/>
</dbReference>
<dbReference type="Proteomes" id="UP000033188">
    <property type="component" value="Chromosome 2"/>
</dbReference>
<organism evidence="4 5">
    <name type="scientific">Babesia bigemina</name>
    <dbReference type="NCBI Taxonomy" id="5866"/>
    <lineage>
        <taxon>Eukaryota</taxon>
        <taxon>Sar</taxon>
        <taxon>Alveolata</taxon>
        <taxon>Apicomplexa</taxon>
        <taxon>Aconoidasida</taxon>
        <taxon>Piroplasmida</taxon>
        <taxon>Babesiidae</taxon>
        <taxon>Babesia</taxon>
    </lineage>
</organism>
<dbReference type="InterPro" id="IPR009030">
    <property type="entry name" value="Growth_fac_rcpt_cys_sf"/>
</dbReference>
<dbReference type="GO" id="GO:0009986">
    <property type="term" value="C:cell surface"/>
    <property type="evidence" value="ECO:0007669"/>
    <property type="project" value="TreeGrafter"/>
</dbReference>
<keyword evidence="5" id="KW-1185">Reference proteome</keyword>
<dbReference type="PANTHER" id="PTHR24046">
    <property type="entry name" value="SIGNAL PEPTIDE, CUB AND EGF-LIKE DOMAIN-CONTAINING"/>
    <property type="match status" value="1"/>
</dbReference>
<feature type="domain" description="Tyrosine-protein kinase ephrin type A/B receptor-like" evidence="3">
    <location>
        <begin position="1460"/>
        <end position="1504"/>
    </location>
</feature>
<reference evidence="5" key="1">
    <citation type="submission" date="2014-06" db="EMBL/GenBank/DDBJ databases">
        <authorList>
            <person name="Aslett M."/>
            <person name="De Silva N."/>
        </authorList>
    </citation>
    <scope>NUCLEOTIDE SEQUENCE [LARGE SCALE GENOMIC DNA]</scope>
    <source>
        <strain evidence="5">Bond</strain>
    </source>
</reference>
<dbReference type="Pfam" id="PF07699">
    <property type="entry name" value="Ephrin_rec_like"/>
    <property type="match status" value="3"/>
</dbReference>
<dbReference type="GeneID" id="24564217"/>
<dbReference type="KEGG" id="bbig:BBBOND_0208300"/>
<feature type="transmembrane region" description="Helical" evidence="1">
    <location>
        <begin position="2537"/>
        <end position="2557"/>
    </location>
</feature>
<feature type="chain" id="PRO_5001600048" evidence="2">
    <location>
        <begin position="19"/>
        <end position="3014"/>
    </location>
</feature>
<feature type="transmembrane region" description="Helical" evidence="1">
    <location>
        <begin position="2459"/>
        <end position="2480"/>
    </location>
</feature>
<dbReference type="InterPro" id="IPR011641">
    <property type="entry name" value="Tyr-kin_ephrin_A/B_rcpt-like"/>
</dbReference>
<dbReference type="Gene3D" id="2.10.50.10">
    <property type="entry name" value="Tumor Necrosis Factor Receptor, subunit A, domain 2"/>
    <property type="match status" value="5"/>
</dbReference>
<dbReference type="OMA" id="CIFIQGS"/>
<protein>
    <submittedName>
        <fullName evidence="4">GCC2 and GCC3 domain containing protein, putative</fullName>
    </submittedName>
</protein>
<dbReference type="VEuPathDB" id="PiroplasmaDB:BBBOND_0208300"/>
<feature type="transmembrane region" description="Helical" evidence="1">
    <location>
        <begin position="2301"/>
        <end position="2323"/>
    </location>
</feature>
<feature type="domain" description="Tyrosine-protein kinase ephrin type A/B receptor-like" evidence="3">
    <location>
        <begin position="1816"/>
        <end position="1855"/>
    </location>
</feature>
<accession>A0A061D4N8</accession>
<dbReference type="GO" id="GO:0005615">
    <property type="term" value="C:extracellular space"/>
    <property type="evidence" value="ECO:0007669"/>
    <property type="project" value="TreeGrafter"/>
</dbReference>
<evidence type="ECO:0000256" key="2">
    <source>
        <dbReference type="SAM" id="SignalP"/>
    </source>
</evidence>
<feature type="domain" description="Tyrosine-protein kinase ephrin type A/B receptor-like" evidence="3">
    <location>
        <begin position="1576"/>
        <end position="1616"/>
    </location>
</feature>
<dbReference type="GO" id="GO:0007165">
    <property type="term" value="P:signal transduction"/>
    <property type="evidence" value="ECO:0007669"/>
    <property type="project" value="TreeGrafter"/>
</dbReference>
<feature type="transmembrane region" description="Helical" evidence="1">
    <location>
        <begin position="2180"/>
        <end position="2198"/>
    </location>
</feature>
<keyword evidence="2" id="KW-0732">Signal</keyword>
<sequence length="3014" mass="338147">MLACKLIIFALFGRFAVAEYSTSWLAALGFLPGREVTLAPQRNADPYTDDKVSWCVMGMSCSLKEDVDKSYSKMSLIVSRSVAHPTNHPYYTAYIVKGKDPNAARSRVIALYNGPETTVSTDRDRTIKQNQISLRYTSQAYNGSHPLSGLANYGNEMLHIVFTRYTYSSKNYEQLAKFYLMKAPSDVSYQVDINGEVRVVMKDFAPGPLIFLGCNLSRVRFPQRFLLIMPTVSCGADRVAVGQIGPVYEMLPRADIFYLYMFIIPQRSEDMGGEIGRISLCNPHKVKRIEVEVEKESLTVSVYGINIEDYRATFAILSVTNIYGTQTACGATDAEWYHLDLKVTYRGIKKADYFFEFDVPLQYAGERVLLCGTLGRNTSNIATYTMPVRHLTLTKEPFIGSFSLINVDALGRASIASRRRMHPMSEMRLSKADDSVLARGISYEYDKLAELVLPFERTLAYDLGVMDKLGDTALSPSAILRRVQSYSSLPSNSARYLAFPPAISHRVGNKSYWSTKVHFFPKLLLSVDTVYKITACDRWRHPFCLSESDFDTDVGYLLPNPFVHSRFKAKWEDGTIVLFLSTSAYYPVVPHIILVKMNVGSIIDYDMLCNRSPSIPVQCIISGRMRDNKGGKQAPKNAVEMLFTHRYEVVGLEAGYNYALCYSFEGRRHMSHGDPTSAKILSNSRPPVHAQFTFLTTLNPYEIERNQRTTYRSKGDKDGPVFSTRGLLESIKVRAVYMSEDLKYDCSNIYSHLSKAPSQKRVHVELKPKTTESLFWLRTQKEAVAPKTVVPLPLGFWLKMDNKFWKYKSSRLNYNDVIEGTKSLYKVCVCYEDHCTSVGNMAYSQDRIFDITSISQASMLSRIVVGKKVCVYGGRDLRCYDNTGSLKSMLTTPIKFKSLKGVISCVLFRHSDNAMLVVKDYELLIYDADFKTRSVVSIPTGIDKIFSFPKITFVALVDGFVYFIKSDQALDIKTTAKELTEDAEEGITLAEMDHTAIPQDISPDGLSDDSVSLRPAFLSEGTLLDDTNGETPEQTESATFLKVSESTMVKLLGASGRILRLEIIPSEDEGSYRLFYIDESLMLHYSIGTLAEDAGVVRMDTKILYSVSITAFLDIPQDRYLTLKAFPARSAEVAATSVLVHSYGYPKVATFLVTGNKLEFYGHMSTTSKLVDFAVNKDRLVGLTLEISPKGEISQSLVEVKFSSIMKTTLNYTNIPPTLRLGVEYSFEPTTLPYRLLHYSTQHVDIFKQLGLNLDARTGRIYGTPQTYGNFTVKVKGEGLFSSTFVEQYLVVACSVGHMYDSSTKQCKPCDVGTYWEDDASHGSCKPCNEFMKNSSTKEAGSISTASCICKPGWFLKDRECHACPQGSTSAVYGSLTCPIVGYIGEDGRVISGAESLVVTCERGEYLKGDKCLPCEVGSYCHGGNAQPIRCSAGMTTEKPGAGAYTDCMCNAGYEWVGGRCIACSRTSYKEEIGNTRCTRCRTAASASGVLYTPHVGATSRRQCEYCNEGFYHDVNKVSCVPCPVDSYCAGSGTIPVFCPSNTVTNGTNASSRNDCLCAKGYGYGTATRFIMSYDNACTSCPINTFQHINGAGTQCLPCPRNTYTASIGAASLGECLPEPGYYSPYGRSVKGVISQLESIDFKTLGSSSFVKCSADVRFDAPFSITVMTRSLLSCVDLCRNNVYCRYVHYGERLGGMQHTEPQLVAYSSKVYHPCKLIMSYERFHVPDLSAHSFKVMDRKTHRYNVLCEIERPKLASIPNVFSVLKCPMNYYCPGGEKFSSFRCPENSMTLTTGAYHSGHCLCMPGFELSNSASISSCVPCKEGFYKESMSNAPCTACPAKMTTFGKGAVSATQCVCSVGFFAYPSSEKPQATLPALVPTSGLPMVRNASVLTDFVIATFNYFGSTNSTDALKNFECNACPEGYVCPGKWLPHMAFTIHHPPISCPYGSSVPYVSHNVNSVGKCMCKPGYGSGNAFGDGIVLSCRKCARGTFSETFNTSTCAGRCNDYATTFPGAKSAKDCFCLPGRFMTLQMIDGENKFVCKKCSEGIICPGGFRHRDASVQISDDPNTAIFSHSPQYPRMGYMAIYKQHGTQSADEVKWMPHKHETYILNPPTPSQLGLYEHVPDIHPCIYPNRCNGSGGNLCVDGTHGYLCGKCKPGYDTRYFQSRCFKCLNVFIESFRLILPRVILPLIVFLICQVNNGILFSGNFSLIVLFKIWYMFTFSLVPLGMMQLTTSSSLGRFYNLYHNYFYKMIGLFMTIERVGCWEPWIRRILVVLNRWGFGLIKVNPDQEMEYIHLWYIQRAVVIAKPLVDLLVLCMLYYPCRSIRKFVVFKLFGESQTNAMDSRIDSLLKMAESGDSVVEGGAEEGIVSLESLEKPSDKDSTRDVYVKSRKAENVFLLQQMLFLLVLHMPGSVINSLSMLWCTPVRYKEGDMVYILMHLPEQVCDPNDRLFRYGWLVGAVNILLWFTMLVALFFMLSRSHYTPRSWNTLFMAGCDVNCRWWDVVQLSRQALLCCLIVCHYSIDPKGDTEYMRVTCYLILHFIYLTLHLCFSPYDYRNNGSFNHLETTVLLGNLCMCIFIQGSFMYDFSDLAGFPIVVSLLVHIKIMWAIAVEYGNIKFANIKRNGKKEFTNMVLDFLPSVFEHRNANVYYDYKNDNIVLEAAETRIKNRGFYNRLIKRPLLKFANFVGLTSKRPEESASCCYSLKNRDFLIMCIHATIQKCNMDRGTIALPNAWFYFVTSYVFWYCHCLHSDLHDSNLSNNAYFHKLVFCHFFPQDNMSDESLANFLVKFPIRRLSSHRSVHHNGKACDGKCEIMSGDKKKWRKVEEVAESLLVECLFDTLYDLGPVTLIEFYYGLLSLNQLRNSVVFRLFEGFRIHALFLKDEKEFQLCREADDLNETISNLKYGISQKGEMGVMALQRYELSLQLDDIDLSISELEANIDRQRNVIMAGRAAAAVALNLHLGVDNIVSNDLNHDDILAAISSTPHGSAHANNMQRRKGILAPTYKLRH</sequence>
<feature type="transmembrane region" description="Helical" evidence="1">
    <location>
        <begin position="2210"/>
        <end position="2231"/>
    </location>
</feature>
<dbReference type="RefSeq" id="XP_012767862.1">
    <property type="nucleotide sequence ID" value="XM_012912408.1"/>
</dbReference>
<name>A0A061D4N8_BABBI</name>
<dbReference type="SMART" id="SM01411">
    <property type="entry name" value="Ephrin_rec_like"/>
    <property type="match status" value="8"/>
</dbReference>
<dbReference type="SUPFAM" id="SSF57184">
    <property type="entry name" value="Growth factor receptor domain"/>
    <property type="match status" value="3"/>
</dbReference>
<feature type="signal peptide" evidence="2">
    <location>
        <begin position="1"/>
        <end position="18"/>
    </location>
</feature>
<proteinExistence type="predicted"/>
<keyword evidence="1" id="KW-0812">Transmembrane</keyword>
<dbReference type="PANTHER" id="PTHR24046:SF5">
    <property type="entry name" value="EGF-LIKE DOMAIN-CONTAINING PROTEIN"/>
    <property type="match status" value="1"/>
</dbReference>
<keyword evidence="1" id="KW-0472">Membrane</keyword>
<dbReference type="InterPro" id="IPR052071">
    <property type="entry name" value="SCUB_EGF-like_domain"/>
</dbReference>
<evidence type="ECO:0000259" key="3">
    <source>
        <dbReference type="Pfam" id="PF07699"/>
    </source>
</evidence>
<keyword evidence="1" id="KW-1133">Transmembrane helix</keyword>
<feature type="transmembrane region" description="Helical" evidence="1">
    <location>
        <begin position="2595"/>
        <end position="2617"/>
    </location>
</feature>
<evidence type="ECO:0000313" key="5">
    <source>
        <dbReference type="Proteomes" id="UP000033188"/>
    </source>
</evidence>
<dbReference type="STRING" id="5866.A0A061D4N8"/>
<gene>
    <name evidence="4" type="ORF">BBBOND_0208300</name>
</gene>